<dbReference type="PROSITE" id="PS00396">
    <property type="entry name" value="TOPO_IA_1"/>
    <property type="match status" value="1"/>
</dbReference>
<dbReference type="GO" id="GO:0003677">
    <property type="term" value="F:DNA binding"/>
    <property type="evidence" value="ECO:0007669"/>
    <property type="project" value="UniProtKB-KW"/>
</dbReference>
<keyword evidence="4" id="KW-0479">Metal-binding</keyword>
<dbReference type="Gene3D" id="1.10.290.10">
    <property type="entry name" value="Topoisomerase I, domain 4"/>
    <property type="match status" value="1"/>
</dbReference>
<keyword evidence="17" id="KW-1185">Reference proteome</keyword>
<dbReference type="Pfam" id="PF01751">
    <property type="entry name" value="Toprim"/>
    <property type="match status" value="1"/>
</dbReference>
<evidence type="ECO:0000256" key="3">
    <source>
        <dbReference type="ARBA" id="ARBA00012891"/>
    </source>
</evidence>
<feature type="compositionally biased region" description="Basic residues" evidence="13">
    <location>
        <begin position="704"/>
        <end position="713"/>
    </location>
</feature>
<dbReference type="GO" id="GO:0003917">
    <property type="term" value="F:DNA topoisomerase type I (single strand cut, ATP-independent) activity"/>
    <property type="evidence" value="ECO:0007669"/>
    <property type="project" value="UniProtKB-EC"/>
</dbReference>
<gene>
    <name evidence="16" type="ORF">SAMN02910344_00408</name>
</gene>
<dbReference type="NCBIfam" id="TIGR01056">
    <property type="entry name" value="topB"/>
    <property type="match status" value="1"/>
</dbReference>
<dbReference type="GO" id="GO:0006310">
    <property type="term" value="P:DNA recombination"/>
    <property type="evidence" value="ECO:0007669"/>
    <property type="project" value="TreeGrafter"/>
</dbReference>
<dbReference type="PROSITE" id="PS50880">
    <property type="entry name" value="TOPRIM"/>
    <property type="match status" value="1"/>
</dbReference>
<dbReference type="SUPFAM" id="SSF56712">
    <property type="entry name" value="Prokaryotic type I DNA topoisomerase"/>
    <property type="match status" value="1"/>
</dbReference>
<dbReference type="EC" id="5.6.2.1" evidence="3"/>
<organism evidence="16 17">
    <name type="scientific">Ruminobacter amylophilus</name>
    <dbReference type="NCBI Taxonomy" id="867"/>
    <lineage>
        <taxon>Bacteria</taxon>
        <taxon>Pseudomonadati</taxon>
        <taxon>Pseudomonadota</taxon>
        <taxon>Gammaproteobacteria</taxon>
        <taxon>Aeromonadales</taxon>
        <taxon>Succinivibrionaceae</taxon>
        <taxon>Ruminobacter</taxon>
    </lineage>
</organism>
<evidence type="ECO:0000256" key="2">
    <source>
        <dbReference type="ARBA" id="ARBA00009446"/>
    </source>
</evidence>
<evidence type="ECO:0000256" key="5">
    <source>
        <dbReference type="ARBA" id="ARBA00022842"/>
    </source>
</evidence>
<dbReference type="Gene3D" id="3.40.50.140">
    <property type="match status" value="1"/>
</dbReference>
<dbReference type="InterPro" id="IPR003601">
    <property type="entry name" value="Topo_IA_2"/>
</dbReference>
<evidence type="ECO:0000256" key="10">
    <source>
        <dbReference type="ARBA" id="ARBA00031985"/>
    </source>
</evidence>
<dbReference type="InterPro" id="IPR013825">
    <property type="entry name" value="Topo_IA_cen_sub2"/>
</dbReference>
<dbReference type="GO" id="GO:0006281">
    <property type="term" value="P:DNA repair"/>
    <property type="evidence" value="ECO:0007669"/>
    <property type="project" value="TreeGrafter"/>
</dbReference>
<keyword evidence="8 16" id="KW-0413">Isomerase</keyword>
<sequence>MNMARTKTIENLYICEKPSQARDLARVLNLGTKHDYHISNPADTVGVTWCLGHLLELYLPDEYSENWKHWNLGTLPIVPEIWKYRARLAKRKPGSRAAPRKDPEVTKQLQAIKKLINSASLITIATDFDREGEAIARLVLDEYAGYRGPLKRLCLTALDDKSIRKSLAAVRDGADTYNLYQAALARSRADWLVGMNLSRLFTVTASQNGARTVLNIGRVTTPTIALVVQRQTEIENFVPRQYYVLKAEMNFAGCTYTAKWEPKDEALDAGGYVTNPEYMKELMNRLCQSQFVVEQYTSGNKKQKAPLPFDLTTLQQFANRRFGYTAKKTLDIAQSLYEKKLTTYPRTDCRYLPASIHDEAPEILAACGSDGHFSAFTGEIDPSARHYAFNTGKVTAHHAIIPTSVPISGQRISSDEMNIYNLIRNSFTALFMPEAVFRQAAITLVADTEHFHAKSSELTVPGWKALYLPKNRDDAADSDKEQSDYKKPNDEQESGPKEEINRVLPVTEEGDVHTLIMLHPSIETTRPPVPFTEATLLGAMENISRYVTDPEDRKILKETDGLGTPATRADIIGNAIARSYLYYEGKYILPTEKGTSMIHALPQIIKDVGVTARWEKGLEMIATGTMDYERFMSHITGWIGKIIEDNRNIPIHIEESTRQSAPAAAGRYYAGKTSGRKRAGKTSGRSSGRKAARGSGTSSVKTVAARKRRGQTA</sequence>
<dbReference type="InterPro" id="IPR003602">
    <property type="entry name" value="Topo_IA_DNA-bd_dom"/>
</dbReference>
<dbReference type="GO" id="GO:0043597">
    <property type="term" value="C:cytoplasmic replication fork"/>
    <property type="evidence" value="ECO:0007669"/>
    <property type="project" value="TreeGrafter"/>
</dbReference>
<dbReference type="InterPro" id="IPR000380">
    <property type="entry name" value="Topo_IA"/>
</dbReference>
<dbReference type="SMART" id="SM00437">
    <property type="entry name" value="TOP1Ac"/>
    <property type="match status" value="1"/>
</dbReference>
<dbReference type="PANTHER" id="PTHR11390:SF21">
    <property type="entry name" value="DNA TOPOISOMERASE 3-ALPHA"/>
    <property type="match status" value="1"/>
</dbReference>
<evidence type="ECO:0000256" key="11">
    <source>
        <dbReference type="ARBA" id="ARBA00032235"/>
    </source>
</evidence>
<dbReference type="CDD" id="cd00186">
    <property type="entry name" value="TOP1Ac"/>
    <property type="match status" value="1"/>
</dbReference>
<keyword evidence="7" id="KW-0238">DNA-binding</keyword>
<dbReference type="PRINTS" id="PR00417">
    <property type="entry name" value="PRTPISMRASEI"/>
</dbReference>
<dbReference type="InterPro" id="IPR013497">
    <property type="entry name" value="Topo_IA_cen"/>
</dbReference>
<reference evidence="16 17" key="1">
    <citation type="submission" date="2016-10" db="EMBL/GenBank/DDBJ databases">
        <authorList>
            <person name="Varghese N."/>
            <person name="Submissions S."/>
        </authorList>
    </citation>
    <scope>NUCLEOTIDE SEQUENCE [LARGE SCALE GENOMIC DNA]</scope>
    <source>
        <strain evidence="16 17">DSM 1361</strain>
    </source>
</reference>
<dbReference type="EMBL" id="FOXF01000004">
    <property type="protein sequence ID" value="SFP08352.1"/>
    <property type="molecule type" value="Genomic_DNA"/>
</dbReference>
<evidence type="ECO:0000256" key="8">
    <source>
        <dbReference type="ARBA" id="ARBA00023235"/>
    </source>
</evidence>
<dbReference type="SMART" id="SM00436">
    <property type="entry name" value="TOP1Bc"/>
    <property type="match status" value="1"/>
</dbReference>
<evidence type="ECO:0000256" key="9">
    <source>
        <dbReference type="ARBA" id="ARBA00030003"/>
    </source>
</evidence>
<dbReference type="Gene3D" id="2.70.20.10">
    <property type="entry name" value="Topoisomerase I, domain 3"/>
    <property type="match status" value="1"/>
</dbReference>
<dbReference type="InterPro" id="IPR023406">
    <property type="entry name" value="Topo_IA_AS"/>
</dbReference>
<accession>A0A662ZET9</accession>
<dbReference type="PANTHER" id="PTHR11390">
    <property type="entry name" value="PROKARYOTIC DNA TOPOISOMERASE"/>
    <property type="match status" value="1"/>
</dbReference>
<dbReference type="InterPro" id="IPR034144">
    <property type="entry name" value="TOPRIM_TopoIII"/>
</dbReference>
<dbReference type="InterPro" id="IPR005738">
    <property type="entry name" value="TopoIII"/>
</dbReference>
<dbReference type="GO" id="GO:0006265">
    <property type="term" value="P:DNA topological change"/>
    <property type="evidence" value="ECO:0007669"/>
    <property type="project" value="InterPro"/>
</dbReference>
<name>A0A662ZET9_9GAMM</name>
<feature type="region of interest" description="Disordered" evidence="13">
    <location>
        <begin position="654"/>
        <end position="713"/>
    </location>
</feature>
<evidence type="ECO:0000256" key="13">
    <source>
        <dbReference type="SAM" id="MobiDB-lite"/>
    </source>
</evidence>
<feature type="domain" description="Topo IA-type catalytic" evidence="15">
    <location>
        <begin position="176"/>
        <end position="643"/>
    </location>
</feature>
<feature type="region of interest" description="Disordered" evidence="13">
    <location>
        <begin position="473"/>
        <end position="502"/>
    </location>
</feature>
<evidence type="ECO:0000313" key="16">
    <source>
        <dbReference type="EMBL" id="SFP08352.1"/>
    </source>
</evidence>
<dbReference type="NCBIfam" id="NF005829">
    <property type="entry name" value="PRK07726.1"/>
    <property type="match status" value="1"/>
</dbReference>
<dbReference type="InterPro" id="IPR013826">
    <property type="entry name" value="Topo_IA_cen_sub3"/>
</dbReference>
<dbReference type="InterPro" id="IPR023405">
    <property type="entry name" value="Topo_IA_core_domain"/>
</dbReference>
<proteinExistence type="inferred from homology"/>
<dbReference type="GO" id="GO:0046872">
    <property type="term" value="F:metal ion binding"/>
    <property type="evidence" value="ECO:0007669"/>
    <property type="project" value="UniProtKB-KW"/>
</dbReference>
<protein>
    <recommendedName>
        <fullName evidence="3">DNA topoisomerase</fullName>
        <ecNumber evidence="3">5.6.2.1</ecNumber>
    </recommendedName>
    <alternativeName>
        <fullName evidence="12">Omega-protein</fullName>
    </alternativeName>
    <alternativeName>
        <fullName evidence="11">Relaxing enzyme</fullName>
    </alternativeName>
    <alternativeName>
        <fullName evidence="9">Swivelase</fullName>
    </alternativeName>
    <alternativeName>
        <fullName evidence="10">Untwisting enzyme</fullName>
    </alternativeName>
</protein>
<evidence type="ECO:0000256" key="7">
    <source>
        <dbReference type="ARBA" id="ARBA00023125"/>
    </source>
</evidence>
<dbReference type="PROSITE" id="PS52039">
    <property type="entry name" value="TOPO_IA_2"/>
    <property type="match status" value="1"/>
</dbReference>
<dbReference type="Proteomes" id="UP000243745">
    <property type="component" value="Unassembled WGS sequence"/>
</dbReference>
<evidence type="ECO:0000313" key="17">
    <source>
        <dbReference type="Proteomes" id="UP000243745"/>
    </source>
</evidence>
<evidence type="ECO:0000259" key="14">
    <source>
        <dbReference type="PROSITE" id="PS50880"/>
    </source>
</evidence>
<evidence type="ECO:0000256" key="1">
    <source>
        <dbReference type="ARBA" id="ARBA00000213"/>
    </source>
</evidence>
<dbReference type="CDD" id="cd03362">
    <property type="entry name" value="TOPRIM_TopoIA_TopoIII"/>
    <property type="match status" value="1"/>
</dbReference>
<feature type="compositionally biased region" description="Basic and acidic residues" evidence="13">
    <location>
        <begin position="473"/>
        <end position="501"/>
    </location>
</feature>
<comment type="catalytic activity">
    <reaction evidence="1">
        <text>ATP-independent breakage of single-stranded DNA, followed by passage and rejoining.</text>
        <dbReference type="EC" id="5.6.2.1"/>
    </reaction>
</comment>
<dbReference type="RefSeq" id="WP_177178471.1">
    <property type="nucleotide sequence ID" value="NZ_FOXF01000004.1"/>
</dbReference>
<dbReference type="Gene3D" id="1.10.460.10">
    <property type="entry name" value="Topoisomerase I, domain 2"/>
    <property type="match status" value="1"/>
</dbReference>
<dbReference type="SMART" id="SM00493">
    <property type="entry name" value="TOPRIM"/>
    <property type="match status" value="1"/>
</dbReference>
<dbReference type="Pfam" id="PF01131">
    <property type="entry name" value="Topoisom_bac"/>
    <property type="match status" value="1"/>
</dbReference>
<keyword evidence="6" id="KW-0799">Topoisomerase</keyword>
<evidence type="ECO:0000256" key="4">
    <source>
        <dbReference type="ARBA" id="ARBA00022723"/>
    </source>
</evidence>
<dbReference type="AlphaFoldDB" id="A0A662ZET9"/>
<evidence type="ECO:0000259" key="15">
    <source>
        <dbReference type="PROSITE" id="PS52039"/>
    </source>
</evidence>
<keyword evidence="5" id="KW-0460">Magnesium</keyword>
<feature type="domain" description="Toprim" evidence="14">
    <location>
        <begin position="10"/>
        <end position="159"/>
    </location>
</feature>
<comment type="similarity">
    <text evidence="2">Belongs to the type IA topoisomerase family.</text>
</comment>
<dbReference type="InterPro" id="IPR013824">
    <property type="entry name" value="Topo_IA_cen_sub1"/>
</dbReference>
<evidence type="ECO:0000256" key="6">
    <source>
        <dbReference type="ARBA" id="ARBA00023029"/>
    </source>
</evidence>
<evidence type="ECO:0000256" key="12">
    <source>
        <dbReference type="ARBA" id="ARBA00032877"/>
    </source>
</evidence>
<dbReference type="InterPro" id="IPR006171">
    <property type="entry name" value="TOPRIM_dom"/>
</dbReference>